<proteinExistence type="predicted"/>
<dbReference type="Proteomes" id="UP000694424">
    <property type="component" value="Unplaced"/>
</dbReference>
<reference evidence="2" key="2">
    <citation type="submission" date="2025-09" db="UniProtKB">
        <authorList>
            <consortium name="Ensembl"/>
        </authorList>
    </citation>
    <scope>IDENTIFICATION</scope>
</reference>
<reference evidence="2" key="1">
    <citation type="submission" date="2025-08" db="UniProtKB">
        <authorList>
            <consortium name="Ensembl"/>
        </authorList>
    </citation>
    <scope>IDENTIFICATION</scope>
</reference>
<organism evidence="2 3">
    <name type="scientific">Apteryx owenii</name>
    <name type="common">Little spotted kiwi</name>
    <dbReference type="NCBI Taxonomy" id="8824"/>
    <lineage>
        <taxon>Eukaryota</taxon>
        <taxon>Metazoa</taxon>
        <taxon>Chordata</taxon>
        <taxon>Craniata</taxon>
        <taxon>Vertebrata</taxon>
        <taxon>Euteleostomi</taxon>
        <taxon>Archelosauria</taxon>
        <taxon>Archosauria</taxon>
        <taxon>Dinosauria</taxon>
        <taxon>Saurischia</taxon>
        <taxon>Theropoda</taxon>
        <taxon>Coelurosauria</taxon>
        <taxon>Aves</taxon>
        <taxon>Palaeognathae</taxon>
        <taxon>Apterygiformes</taxon>
        <taxon>Apterygidae</taxon>
        <taxon>Apteryx</taxon>
    </lineage>
</organism>
<evidence type="ECO:0000256" key="1">
    <source>
        <dbReference type="SAM" id="MobiDB-lite"/>
    </source>
</evidence>
<accession>A0A8B9SBR1</accession>
<name>A0A8B9SBR1_APTOW</name>
<evidence type="ECO:0000313" key="3">
    <source>
        <dbReference type="Proteomes" id="UP000694424"/>
    </source>
</evidence>
<protein>
    <submittedName>
        <fullName evidence="2">Uncharacterized protein</fullName>
    </submittedName>
</protein>
<sequence>MKCKRRLWPGWPKAAAKGVAAGRSSSRGCLARAWCEALYQCQGSRPDSWVNDAAAALSVPRFPGALRGRLTRVIRPLAMPPRNSSFGSGPENDENAVVQHARG</sequence>
<dbReference type="Ensembl" id="ENSAOWT00000024606.1">
    <property type="protein sequence ID" value="ENSAOWP00000021730.1"/>
    <property type="gene ID" value="ENSAOWG00000014695.1"/>
</dbReference>
<keyword evidence="3" id="KW-1185">Reference proteome</keyword>
<evidence type="ECO:0000313" key="2">
    <source>
        <dbReference type="Ensembl" id="ENSAOWP00000021730.1"/>
    </source>
</evidence>
<feature type="region of interest" description="Disordered" evidence="1">
    <location>
        <begin position="78"/>
        <end position="103"/>
    </location>
</feature>
<dbReference type="AlphaFoldDB" id="A0A8B9SBR1"/>